<dbReference type="Pfam" id="PF14474">
    <property type="entry name" value="RTC4"/>
    <property type="match status" value="2"/>
</dbReference>
<dbReference type="EMBL" id="DF849857">
    <property type="protein sequence ID" value="GAT59355.1"/>
    <property type="molecule type" value="Genomic_DNA"/>
</dbReference>
<feature type="compositionally biased region" description="Pro residues" evidence="8">
    <location>
        <begin position="185"/>
        <end position="195"/>
    </location>
</feature>
<feature type="region of interest" description="Disordered" evidence="8">
    <location>
        <begin position="185"/>
        <end position="209"/>
    </location>
</feature>
<evidence type="ECO:0000256" key="6">
    <source>
        <dbReference type="ARBA" id="ARBA00022490"/>
    </source>
</evidence>
<proteinExistence type="inferred from homology"/>
<dbReference type="SMART" id="SM01312">
    <property type="entry name" value="RTC4"/>
    <property type="match status" value="2"/>
</dbReference>
<evidence type="ECO:0000256" key="4">
    <source>
        <dbReference type="ARBA" id="ARBA00009461"/>
    </source>
</evidence>
<gene>
    <name evidence="10" type="ORF">MCHLO_15657</name>
</gene>
<dbReference type="InterPro" id="IPR039024">
    <property type="entry name" value="RTC4"/>
</dbReference>
<evidence type="ECO:0000313" key="10">
    <source>
        <dbReference type="EMBL" id="GAT59355.1"/>
    </source>
</evidence>
<comment type="function">
    <text evidence="1">May be involved in a process influencing telomere capping.</text>
</comment>
<dbReference type="InterPro" id="IPR028094">
    <property type="entry name" value="RTC4_C"/>
</dbReference>
<evidence type="ECO:0000313" key="11">
    <source>
        <dbReference type="Proteomes" id="UP000815677"/>
    </source>
</evidence>
<evidence type="ECO:0000256" key="5">
    <source>
        <dbReference type="ARBA" id="ARBA00015162"/>
    </source>
</evidence>
<evidence type="ECO:0000259" key="9">
    <source>
        <dbReference type="SMART" id="SM01312"/>
    </source>
</evidence>
<sequence>MASVPDPDIVPRTVCGDVNCSSPMGDVRLHEGSDDAKNGRKDRGRVVQTCKRPGCHYTCHLTPQTFLWADGAAFIKRYELRSQGKPVPPELAAIPLRVAPATDPEPIPNPAGGIFCGNTDCMTRARKRTAGAVKCIDRLCKSCCLSAAREAEQLHRCRDPCKAHGTSATSDHASFVPVAVAVPAPPPIAPPPPSPAKRATAGGSRRKPLAQPMAASWQQVYRTKQATDATVLDAKSAKLDMESRQKVEIDLVIYWKKDTPAARFPVSVTTFPHLQLDHFPVFLTMAKLGPTDMLDLWVGGGWKIITISQVVTVETGRAVLLKKRPSLEDEWVVADCPGLDAEIKLQPIPRQPPHAMMSPRSVQKRRFDDLAGEDGAAGASKVAKTTVGDAARASHQAVVPVPFPDITPPAPIPMPALPPVAPRLAPAPVLTQTGASRVGGSAVLPKPQTIPAMFVCDWVDGWERVAEFEREKHPRLRYEKHAFPEVFGFAYVKATVSGYKARVKKVPLPLVECYTTFGRVADATVKNLLAEAETGISLLPNSAPTVAPHQQHPPLPPGPVAVPVVAPVAVPVVAPTAPGPQTPPPRLLDTLPVAPSPARSEDGSKPPSNTPWGCCDGCNEAYAAPPSPTLKALAETLRSTVDDDERHAKQTQYCLQHRFEAGVWRLGCERRWPESINYDALHVRVEEVLEEVAEGVLGDPRASSFFSNAVIYRNHYTCPPTLHGYFGKLAYRRILEAVDLHFAVPDNAVDPVSIDPLPPYLFIDQVVVPEVIVALIMADLGQDPDAALDTLHSSMEFGSVFHSDPGLENPSSPSFTAVDLLSVSTPLSLGSELESELEVAVGNLCPFCDEPLPDQPSPELTLQLQTLVAISTLDPFPHNPHHRDLHFSKYLNTCLRHRVEREAFATARTQNWPFAPDFATLFDRVQALQPQLGELLEDVENSRFFRDSRAYYGSGKRATVEQQMMDPRQPMLGAAYYGEAGYGIISTTVRWLFPATPALIDVCAPLSYDIFVREVLLPECIVRIVRDDLGITVAAAKKLIIASYEFGMVLHPDGSEDEACDAVQAYIVEHVRKNQ</sequence>
<feature type="domain" description="Restriction of telomere capping protein 4 C-terminal" evidence="9">
    <location>
        <begin position="935"/>
        <end position="1053"/>
    </location>
</feature>
<comment type="similarity">
    <text evidence="4">Belongs to the RTC4 family.</text>
</comment>
<organism evidence="10 11">
    <name type="scientific">Mycena chlorophos</name>
    <name type="common">Agaric fungus</name>
    <name type="synonym">Agaricus chlorophos</name>
    <dbReference type="NCBI Taxonomy" id="658473"/>
    <lineage>
        <taxon>Eukaryota</taxon>
        <taxon>Fungi</taxon>
        <taxon>Dikarya</taxon>
        <taxon>Basidiomycota</taxon>
        <taxon>Agaricomycotina</taxon>
        <taxon>Agaricomycetes</taxon>
        <taxon>Agaricomycetidae</taxon>
        <taxon>Agaricales</taxon>
        <taxon>Marasmiineae</taxon>
        <taxon>Mycenaceae</taxon>
        <taxon>Mycena</taxon>
    </lineage>
</organism>
<evidence type="ECO:0000256" key="1">
    <source>
        <dbReference type="ARBA" id="ARBA00002738"/>
    </source>
</evidence>
<dbReference type="PANTHER" id="PTHR41391">
    <property type="entry name" value="RESTRICTION OF TELOMERE CAPPING PROTEIN 4"/>
    <property type="match status" value="1"/>
</dbReference>
<evidence type="ECO:0000256" key="8">
    <source>
        <dbReference type="SAM" id="MobiDB-lite"/>
    </source>
</evidence>
<evidence type="ECO:0000256" key="2">
    <source>
        <dbReference type="ARBA" id="ARBA00004123"/>
    </source>
</evidence>
<feature type="region of interest" description="Disordered" evidence="8">
    <location>
        <begin position="576"/>
        <end position="611"/>
    </location>
</feature>
<keyword evidence="6" id="KW-0963">Cytoplasm</keyword>
<reference evidence="10" key="1">
    <citation type="submission" date="2014-09" db="EMBL/GenBank/DDBJ databases">
        <title>Genome sequence of the luminous mushroom Mycena chlorophos for searching fungal bioluminescence genes.</title>
        <authorList>
            <person name="Tanaka Y."/>
            <person name="Kasuga D."/>
            <person name="Oba Y."/>
            <person name="Hase S."/>
            <person name="Sato K."/>
            <person name="Oba Y."/>
            <person name="Sakakibara Y."/>
        </authorList>
    </citation>
    <scope>NUCLEOTIDE SEQUENCE</scope>
</reference>
<evidence type="ECO:0000256" key="3">
    <source>
        <dbReference type="ARBA" id="ARBA00004496"/>
    </source>
</evidence>
<keyword evidence="11" id="KW-1185">Reference proteome</keyword>
<dbReference type="PANTHER" id="PTHR41391:SF1">
    <property type="entry name" value="RESTRICTION OF TELOMERE CAPPING PROTEIN 4"/>
    <property type="match status" value="1"/>
</dbReference>
<feature type="domain" description="Restriction of telomere capping protein 4 C-terminal" evidence="9">
    <location>
        <begin position="696"/>
        <end position="804"/>
    </location>
</feature>
<comment type="subcellular location">
    <subcellularLocation>
        <location evidence="3">Cytoplasm</location>
    </subcellularLocation>
    <subcellularLocation>
        <location evidence="2">Nucleus</location>
    </subcellularLocation>
</comment>
<feature type="compositionally biased region" description="Pro residues" evidence="8">
    <location>
        <begin position="577"/>
        <end position="586"/>
    </location>
</feature>
<accession>A0ABQ0M7L5</accession>
<dbReference type="Proteomes" id="UP000815677">
    <property type="component" value="Unassembled WGS sequence"/>
</dbReference>
<protein>
    <recommendedName>
        <fullName evidence="5">Restriction of telomere capping protein 4</fullName>
    </recommendedName>
</protein>
<name>A0ABQ0M7L5_MYCCL</name>
<evidence type="ECO:0000256" key="7">
    <source>
        <dbReference type="ARBA" id="ARBA00023242"/>
    </source>
</evidence>
<keyword evidence="7" id="KW-0539">Nucleus</keyword>